<sequence length="378" mass="41642">MLSKESKIRDFPSLANKVYLNTAAEGIPPQSVMSALSKYAEDKLLGMDGRLLHEEQWRQVRSKFAQMVGLTSEDVAITSCSSEAYNLVNLALRLKAGDEVIINDLDFPAGATPWLVDTSPALVKVWRNRNGELDTNDLIKLLSPKTRLVNTSLVSYYNGFRIDVNEISDIVRKHSTAMLAVDVTQGLARIPLDLKKADLIISSTHKWLLGSHGGGLVGVSPERADEWNVPAGGWFNIENAFDESRLEAIVNKKGAASFMVGMPNYPAIYPINAAFDYIMKIGVQEIDDHCKELVSYCRSALAELPVELLGSKSPKLQSGIVAFKHVNIEKIHKVLHSEGIHTMQHAGRLRVAIHGYNDKADIDRFLEVLTSALATHAG</sequence>
<protein>
    <submittedName>
        <fullName evidence="2">Unannotated protein</fullName>
    </submittedName>
</protein>
<dbReference type="EMBL" id="CAEZWO010000079">
    <property type="protein sequence ID" value="CAB4663008.1"/>
    <property type="molecule type" value="Genomic_DNA"/>
</dbReference>
<dbReference type="AlphaFoldDB" id="A0A6J6LPR3"/>
<dbReference type="Gene3D" id="3.90.1150.10">
    <property type="entry name" value="Aspartate Aminotransferase, domain 1"/>
    <property type="match status" value="1"/>
</dbReference>
<name>A0A6J6LPR3_9ZZZZ</name>
<organism evidence="2">
    <name type="scientific">freshwater metagenome</name>
    <dbReference type="NCBI Taxonomy" id="449393"/>
    <lineage>
        <taxon>unclassified sequences</taxon>
        <taxon>metagenomes</taxon>
        <taxon>ecological metagenomes</taxon>
    </lineage>
</organism>
<dbReference type="Pfam" id="PF00266">
    <property type="entry name" value="Aminotran_5"/>
    <property type="match status" value="1"/>
</dbReference>
<accession>A0A6J6LPR3</accession>
<evidence type="ECO:0000259" key="1">
    <source>
        <dbReference type="Pfam" id="PF00266"/>
    </source>
</evidence>
<feature type="domain" description="Aminotransferase class V" evidence="1">
    <location>
        <begin position="18"/>
        <end position="365"/>
    </location>
</feature>
<dbReference type="PANTHER" id="PTHR43586">
    <property type="entry name" value="CYSTEINE DESULFURASE"/>
    <property type="match status" value="1"/>
</dbReference>
<dbReference type="InterPro" id="IPR015421">
    <property type="entry name" value="PyrdxlP-dep_Trfase_major"/>
</dbReference>
<dbReference type="SUPFAM" id="SSF53383">
    <property type="entry name" value="PLP-dependent transferases"/>
    <property type="match status" value="1"/>
</dbReference>
<dbReference type="Gene3D" id="3.40.640.10">
    <property type="entry name" value="Type I PLP-dependent aspartate aminotransferase-like (Major domain)"/>
    <property type="match status" value="1"/>
</dbReference>
<dbReference type="InterPro" id="IPR015422">
    <property type="entry name" value="PyrdxlP-dep_Trfase_small"/>
</dbReference>
<reference evidence="2" key="1">
    <citation type="submission" date="2020-05" db="EMBL/GenBank/DDBJ databases">
        <authorList>
            <person name="Chiriac C."/>
            <person name="Salcher M."/>
            <person name="Ghai R."/>
            <person name="Kavagutti S V."/>
        </authorList>
    </citation>
    <scope>NUCLEOTIDE SEQUENCE</scope>
</reference>
<dbReference type="InterPro" id="IPR000192">
    <property type="entry name" value="Aminotrans_V_dom"/>
</dbReference>
<dbReference type="InterPro" id="IPR015424">
    <property type="entry name" value="PyrdxlP-dep_Trfase"/>
</dbReference>
<dbReference type="PANTHER" id="PTHR43586:SF15">
    <property type="entry name" value="BLR3095 PROTEIN"/>
    <property type="match status" value="1"/>
</dbReference>
<gene>
    <name evidence="2" type="ORF">UFOPK2254_00868</name>
</gene>
<evidence type="ECO:0000313" key="2">
    <source>
        <dbReference type="EMBL" id="CAB4663008.1"/>
    </source>
</evidence>
<proteinExistence type="predicted"/>